<dbReference type="Pfam" id="PF01047">
    <property type="entry name" value="MarR"/>
    <property type="match status" value="1"/>
</dbReference>
<dbReference type="InterPro" id="IPR036390">
    <property type="entry name" value="WH_DNA-bd_sf"/>
</dbReference>
<dbReference type="PANTHER" id="PTHR42756">
    <property type="entry name" value="TRANSCRIPTIONAL REGULATOR, MARR"/>
    <property type="match status" value="1"/>
</dbReference>
<evidence type="ECO:0000256" key="3">
    <source>
        <dbReference type="ARBA" id="ARBA00023163"/>
    </source>
</evidence>
<protein>
    <submittedName>
        <fullName evidence="6">Putative HTH-type transcriptional regulator YusO</fullName>
    </submittedName>
</protein>
<dbReference type="EMBL" id="CACRTX010000002">
    <property type="protein sequence ID" value="VYT68257.1"/>
    <property type="molecule type" value="Genomic_DNA"/>
</dbReference>
<gene>
    <name evidence="6" type="primary">yusO</name>
    <name evidence="6" type="ORF">ECLFYP2_01346</name>
</gene>
<evidence type="ECO:0000256" key="2">
    <source>
        <dbReference type="ARBA" id="ARBA00023125"/>
    </source>
</evidence>
<evidence type="ECO:0000313" key="6">
    <source>
        <dbReference type="EMBL" id="VYT68257.1"/>
    </source>
</evidence>
<keyword evidence="3" id="KW-0804">Transcription</keyword>
<dbReference type="SMART" id="SM00347">
    <property type="entry name" value="HTH_MARR"/>
    <property type="match status" value="1"/>
</dbReference>
<dbReference type="InterPro" id="IPR036388">
    <property type="entry name" value="WH-like_DNA-bd_sf"/>
</dbReference>
<accession>A0A6N2YQD5</accession>
<dbReference type="RefSeq" id="WP_086338759.1">
    <property type="nucleotide sequence ID" value="NZ_CABHBI010000011.1"/>
</dbReference>
<keyword evidence="1" id="KW-0805">Transcription regulation</keyword>
<dbReference type="GO" id="GO:0003677">
    <property type="term" value="F:DNA binding"/>
    <property type="evidence" value="ECO:0007669"/>
    <property type="project" value="UniProtKB-KW"/>
</dbReference>
<feature type="domain" description="HTH marR-type" evidence="5">
    <location>
        <begin position="1"/>
        <end position="135"/>
    </location>
</feature>
<evidence type="ECO:0000259" key="5">
    <source>
        <dbReference type="PROSITE" id="PS50995"/>
    </source>
</evidence>
<dbReference type="PRINTS" id="PR00598">
    <property type="entry name" value="HTHMARR"/>
</dbReference>
<evidence type="ECO:0000256" key="1">
    <source>
        <dbReference type="ARBA" id="ARBA00023015"/>
    </source>
</evidence>
<dbReference type="PROSITE" id="PS50995">
    <property type="entry name" value="HTH_MARR_2"/>
    <property type="match status" value="1"/>
</dbReference>
<proteinExistence type="predicted"/>
<dbReference type="InterPro" id="IPR000835">
    <property type="entry name" value="HTH_MarR-typ"/>
</dbReference>
<reference evidence="6" key="1">
    <citation type="submission" date="2019-11" db="EMBL/GenBank/DDBJ databases">
        <authorList>
            <person name="Feng L."/>
        </authorList>
    </citation>
    <scope>NUCLEOTIDE SEQUENCE</scope>
    <source>
        <strain evidence="6">ECasseliflavusLFYP2</strain>
    </source>
</reference>
<sequence length="284" mass="33188">MSTMTDHLMKQLRFISEASNAFMSQNNQRLSGQQRVLAVLNLEDGLVQSYLAEVLDLRPSSLAELLKKMENSGDIHRKEDAADKRIKRIYLTETGRKKAEKLLAQKEATSSQSFFAGLSEEDQTEFARLLENIAAGWETDFQQQAQRFIDPMDRLQAMQEIREEMMKQWGGNWQEMTNDERRKMRQQMKDTWQEMGVDERRKMKKQIKEAMRQMPFPGHRGMVGNRPFEPFGPFGPFDSSEANDPRYTWVKGNFFDAYGFRQDRKARPTSASKDEAAEEDWQDF</sequence>
<dbReference type="SUPFAM" id="SSF46785">
    <property type="entry name" value="Winged helix' DNA-binding domain"/>
    <property type="match status" value="1"/>
</dbReference>
<name>A0A6N2YQD5_ENTCA</name>
<keyword evidence="2" id="KW-0238">DNA-binding</keyword>
<dbReference type="Gene3D" id="1.10.10.10">
    <property type="entry name" value="Winged helix-like DNA-binding domain superfamily/Winged helix DNA-binding domain"/>
    <property type="match status" value="1"/>
</dbReference>
<organism evidence="6">
    <name type="scientific">Enterococcus casseliflavus</name>
    <name type="common">Enterococcus flavescens</name>
    <dbReference type="NCBI Taxonomy" id="37734"/>
    <lineage>
        <taxon>Bacteria</taxon>
        <taxon>Bacillati</taxon>
        <taxon>Bacillota</taxon>
        <taxon>Bacilli</taxon>
        <taxon>Lactobacillales</taxon>
        <taxon>Enterococcaceae</taxon>
        <taxon>Enterococcus</taxon>
    </lineage>
</organism>
<dbReference type="GO" id="GO:0003700">
    <property type="term" value="F:DNA-binding transcription factor activity"/>
    <property type="evidence" value="ECO:0007669"/>
    <property type="project" value="InterPro"/>
</dbReference>
<dbReference type="PANTHER" id="PTHR42756:SF1">
    <property type="entry name" value="TRANSCRIPTIONAL REPRESSOR OF EMRAB OPERON"/>
    <property type="match status" value="1"/>
</dbReference>
<feature type="region of interest" description="Disordered" evidence="4">
    <location>
        <begin position="261"/>
        <end position="284"/>
    </location>
</feature>
<dbReference type="AlphaFoldDB" id="A0A6N2YQD5"/>
<evidence type="ECO:0000256" key="4">
    <source>
        <dbReference type="SAM" id="MobiDB-lite"/>
    </source>
</evidence>